<name>A0A9D1YN70_9FIRM</name>
<reference evidence="7" key="2">
    <citation type="submission" date="2021-04" db="EMBL/GenBank/DDBJ databases">
        <authorList>
            <person name="Gilroy R."/>
        </authorList>
    </citation>
    <scope>NUCLEOTIDE SEQUENCE</scope>
    <source>
        <strain evidence="7">ChiSxjej3B15-24422</strain>
    </source>
</reference>
<evidence type="ECO:0000313" key="7">
    <source>
        <dbReference type="EMBL" id="HIY59834.1"/>
    </source>
</evidence>
<dbReference type="Gene3D" id="3.90.400.10">
    <property type="entry name" value="Oligo-1,6-glucosidase, Domain 2"/>
    <property type="match status" value="1"/>
</dbReference>
<dbReference type="AlphaFoldDB" id="A0A9D1YN70"/>
<proteinExistence type="inferred from homology"/>
<dbReference type="PANTHER" id="PTHR10357:SF179">
    <property type="entry name" value="NEUTRAL AND BASIC AMINO ACID TRANSPORT PROTEIN RBAT"/>
    <property type="match status" value="1"/>
</dbReference>
<comment type="catalytic activity">
    <reaction evidence="5">
        <text>Endohydrolysis of (1-&gt;4)-alpha-D-glucosidic linkages in polysaccharides containing three or more (1-&gt;4)-alpha-linked D-glucose units.</text>
        <dbReference type="EC" id="3.2.1.1"/>
    </reaction>
</comment>
<dbReference type="InterPro" id="IPR045857">
    <property type="entry name" value="O16G_dom_2"/>
</dbReference>
<dbReference type="SMART" id="SM00642">
    <property type="entry name" value="Aamy"/>
    <property type="match status" value="1"/>
</dbReference>
<comment type="similarity">
    <text evidence="1 4">Belongs to the glycosyl hydrolase 13 family.</text>
</comment>
<evidence type="ECO:0000256" key="3">
    <source>
        <dbReference type="ARBA" id="ARBA00023295"/>
    </source>
</evidence>
<dbReference type="EC" id="3.2.1.1" evidence="5"/>
<evidence type="ECO:0000256" key="4">
    <source>
        <dbReference type="RuleBase" id="RU003615"/>
    </source>
</evidence>
<dbReference type="SUPFAM" id="SSF51445">
    <property type="entry name" value="(Trans)glycosidases"/>
    <property type="match status" value="1"/>
</dbReference>
<dbReference type="GO" id="GO:0009313">
    <property type="term" value="P:oligosaccharide catabolic process"/>
    <property type="evidence" value="ECO:0007669"/>
    <property type="project" value="TreeGrafter"/>
</dbReference>
<keyword evidence="3 5" id="KW-0326">Glycosidase</keyword>
<dbReference type="PANTHER" id="PTHR10357">
    <property type="entry name" value="ALPHA-AMYLASE FAMILY MEMBER"/>
    <property type="match status" value="1"/>
</dbReference>
<dbReference type="FunFam" id="3.90.400.10:FF:000002">
    <property type="entry name" value="Sucrose isomerase"/>
    <property type="match status" value="1"/>
</dbReference>
<dbReference type="CDD" id="cd11333">
    <property type="entry name" value="AmyAc_SI_OligoGlu_DGase"/>
    <property type="match status" value="1"/>
</dbReference>
<dbReference type="SUPFAM" id="SSF51011">
    <property type="entry name" value="Glycosyl hydrolase domain"/>
    <property type="match status" value="1"/>
</dbReference>
<dbReference type="Gene3D" id="2.60.40.1180">
    <property type="entry name" value="Golgi alpha-mannosidase II"/>
    <property type="match status" value="1"/>
</dbReference>
<dbReference type="InterPro" id="IPR017853">
    <property type="entry name" value="GH"/>
</dbReference>
<reference evidence="7" key="1">
    <citation type="journal article" date="2021" name="PeerJ">
        <title>Extensive microbial diversity within the chicken gut microbiome revealed by metagenomics and culture.</title>
        <authorList>
            <person name="Gilroy R."/>
            <person name="Ravi A."/>
            <person name="Getino M."/>
            <person name="Pursley I."/>
            <person name="Horton D.L."/>
            <person name="Alikhan N.F."/>
            <person name="Baker D."/>
            <person name="Gharbi K."/>
            <person name="Hall N."/>
            <person name="Watson M."/>
            <person name="Adriaenssens E.M."/>
            <person name="Foster-Nyarko E."/>
            <person name="Jarju S."/>
            <person name="Secka A."/>
            <person name="Antonio M."/>
            <person name="Oren A."/>
            <person name="Chaudhuri R.R."/>
            <person name="La Ragione R."/>
            <person name="Hildebrand F."/>
            <person name="Pallen M.J."/>
        </authorList>
    </citation>
    <scope>NUCLEOTIDE SEQUENCE</scope>
    <source>
        <strain evidence="7">ChiSxjej3B15-24422</strain>
    </source>
</reference>
<organism evidence="7 8">
    <name type="scientific">Candidatus Eisenbergiella pullistercoris</name>
    <dbReference type="NCBI Taxonomy" id="2838555"/>
    <lineage>
        <taxon>Bacteria</taxon>
        <taxon>Bacillati</taxon>
        <taxon>Bacillota</taxon>
        <taxon>Clostridia</taxon>
        <taxon>Lachnospirales</taxon>
        <taxon>Lachnospiraceae</taxon>
        <taxon>Eisenbergiella</taxon>
    </lineage>
</organism>
<dbReference type="GO" id="GO:0043169">
    <property type="term" value="F:cation binding"/>
    <property type="evidence" value="ECO:0007669"/>
    <property type="project" value="InterPro"/>
</dbReference>
<comment type="caution">
    <text evidence="7">The sequence shown here is derived from an EMBL/GenBank/DDBJ whole genome shotgun (WGS) entry which is preliminary data.</text>
</comment>
<accession>A0A9D1YN70</accession>
<dbReference type="Gene3D" id="3.20.20.80">
    <property type="entry name" value="Glycosidases"/>
    <property type="match status" value="1"/>
</dbReference>
<evidence type="ECO:0000256" key="5">
    <source>
        <dbReference type="RuleBase" id="RU361134"/>
    </source>
</evidence>
<dbReference type="EMBL" id="DXDD01000048">
    <property type="protein sequence ID" value="HIY59834.1"/>
    <property type="molecule type" value="Genomic_DNA"/>
</dbReference>
<dbReference type="Pfam" id="PF00128">
    <property type="entry name" value="Alpha-amylase"/>
    <property type="match status" value="1"/>
</dbReference>
<dbReference type="Proteomes" id="UP000824007">
    <property type="component" value="Unassembled WGS sequence"/>
</dbReference>
<dbReference type="PRINTS" id="PR00110">
    <property type="entry name" value="ALPHAAMYLASE"/>
</dbReference>
<dbReference type="InterPro" id="IPR006047">
    <property type="entry name" value="GH13_cat_dom"/>
</dbReference>
<gene>
    <name evidence="7" type="ORF">H9831_04005</name>
</gene>
<dbReference type="InterPro" id="IPR013780">
    <property type="entry name" value="Glyco_hydro_b"/>
</dbReference>
<keyword evidence="5" id="KW-0119">Carbohydrate metabolism</keyword>
<dbReference type="InterPro" id="IPR006046">
    <property type="entry name" value="Alpha_amylase"/>
</dbReference>
<sequence length="573" mass="66307">MKKQWWHRTVGYQIYPKSFQDTNGDGIGDLQGVIRRLDKIAALGANVIWLCPVFPSPMVDNGYDVSDYMDIDPCFGSMEDMKELIAKAKEKGIRILMDLVANHSSDQHEWFQKALRDPYGKYGNYYVFREGRAGGPPNNWRSIFGGSAWEKVPGRENLYYLHLFTKQQPDLNWENPELREEICRIIREWMELGLGGFRLDAISHLKKNYDYEDLPADGPDGLCLAFDHINNVKGLSDFLLELKEKAFAPSDALTIGEYDNMKPEDVEAVIGENGSFSSVFDFSHTHHNVYYPEWNGDTLGMFNDYRDRLFEAQKVVDGRGLLCNFLENHDKNRCIDRFLAKEDRNPHSIRMLPVTNFFLPGIVFLYQGQEIGMRDFPKKSMDEYVDAPTHAEYEEFLKKGLTPEEALFRINSNSREHSRTPMQWDGSENAGFTTGTPWFAVNPNYTWLNYEAQEKDPDSLLHFYRKLVSVRRRPDLEETFIYGRLIPRLQDRSGILAYERRDERNRILVVTSALSEEMRLPLAEADATEALMNESELLLDNYETAPLFEKGELTLRPWECLVIRLGGKERGTD</sequence>
<keyword evidence="2 5" id="KW-0378">Hydrolase</keyword>
<evidence type="ECO:0000259" key="6">
    <source>
        <dbReference type="SMART" id="SM00642"/>
    </source>
</evidence>
<evidence type="ECO:0000313" key="8">
    <source>
        <dbReference type="Proteomes" id="UP000824007"/>
    </source>
</evidence>
<evidence type="ECO:0000256" key="2">
    <source>
        <dbReference type="ARBA" id="ARBA00022801"/>
    </source>
</evidence>
<dbReference type="GO" id="GO:0004556">
    <property type="term" value="F:alpha-amylase activity"/>
    <property type="evidence" value="ECO:0007669"/>
    <property type="project" value="UniProtKB-UniRule"/>
</dbReference>
<evidence type="ECO:0000256" key="1">
    <source>
        <dbReference type="ARBA" id="ARBA00008061"/>
    </source>
</evidence>
<feature type="domain" description="Glycosyl hydrolase family 13 catalytic" evidence="6">
    <location>
        <begin position="13"/>
        <end position="419"/>
    </location>
</feature>
<protein>
    <recommendedName>
        <fullName evidence="5">Alpha-amylase</fullName>
        <ecNumber evidence="5">3.2.1.1</ecNumber>
    </recommendedName>
</protein>